<organism evidence="6 7">
    <name type="scientific">Planobacterium oryzisoli</name>
    <dbReference type="NCBI Taxonomy" id="2771435"/>
    <lineage>
        <taxon>Bacteria</taxon>
        <taxon>Pseudomonadati</taxon>
        <taxon>Bacteroidota</taxon>
        <taxon>Flavobacteriia</taxon>
        <taxon>Flavobacteriales</taxon>
        <taxon>Weeksellaceae</taxon>
        <taxon>Chryseobacterium group</taxon>
        <taxon>Chryseobacterium</taxon>
    </lineage>
</organism>
<feature type="domain" description="Metallo-beta-lactamase" evidence="5">
    <location>
        <begin position="13"/>
        <end position="195"/>
    </location>
</feature>
<keyword evidence="7" id="KW-1185">Reference proteome</keyword>
<comment type="cofactor">
    <cofactor evidence="1">
        <name>Zn(2+)</name>
        <dbReference type="ChEBI" id="CHEBI:29105"/>
    </cofactor>
</comment>
<evidence type="ECO:0000259" key="5">
    <source>
        <dbReference type="SMART" id="SM00849"/>
    </source>
</evidence>
<evidence type="ECO:0000313" key="7">
    <source>
        <dbReference type="Proteomes" id="UP000694480"/>
    </source>
</evidence>
<dbReference type="AlphaFoldDB" id="A0A930YUS7"/>
<dbReference type="PANTHER" id="PTHR46233:SF3">
    <property type="entry name" value="HYDROXYACYLGLUTATHIONE HYDROLASE GLOC"/>
    <property type="match status" value="1"/>
</dbReference>
<protein>
    <submittedName>
        <fullName evidence="6">MBL fold metallo-hydrolase</fullName>
    </submittedName>
</protein>
<dbReference type="Proteomes" id="UP000694480">
    <property type="component" value="Unassembled WGS sequence"/>
</dbReference>
<dbReference type="InterPro" id="IPR036866">
    <property type="entry name" value="RibonucZ/Hydroxyglut_hydro"/>
</dbReference>
<dbReference type="EMBL" id="JADKYY010000003">
    <property type="protein sequence ID" value="MBF5026732.1"/>
    <property type="molecule type" value="Genomic_DNA"/>
</dbReference>
<reference evidence="6" key="1">
    <citation type="submission" date="2020-11" db="EMBL/GenBank/DDBJ databases">
        <title>Genome seq and assembly of Planobacterium sp.</title>
        <authorList>
            <person name="Chhetri G."/>
        </authorList>
    </citation>
    <scope>NUCLEOTIDE SEQUENCE</scope>
    <source>
        <strain evidence="6">GCR5</strain>
    </source>
</reference>
<evidence type="ECO:0000256" key="4">
    <source>
        <dbReference type="ARBA" id="ARBA00022833"/>
    </source>
</evidence>
<keyword evidence="3" id="KW-0378">Hydrolase</keyword>
<name>A0A930YUS7_9FLAO</name>
<evidence type="ECO:0000256" key="1">
    <source>
        <dbReference type="ARBA" id="ARBA00001947"/>
    </source>
</evidence>
<proteinExistence type="predicted"/>
<evidence type="ECO:0000256" key="3">
    <source>
        <dbReference type="ARBA" id="ARBA00022801"/>
    </source>
</evidence>
<keyword evidence="2" id="KW-0479">Metal-binding</keyword>
<dbReference type="SUPFAM" id="SSF56281">
    <property type="entry name" value="Metallo-hydrolase/oxidoreductase"/>
    <property type="match status" value="1"/>
</dbReference>
<dbReference type="InterPro" id="IPR051453">
    <property type="entry name" value="MBL_Glyoxalase_II"/>
</dbReference>
<sequence>MWNIKQFTFNPFSENTYLLYTPSKNAFLVDPGCYTPSEQQELMEFIAQEDLKITSILLTHAHIDHVLGLQWAADTFAVGVRIHPLEMEILERNPMTAAQYGFFFKPFVGELLPIEAGEELQLDGLSLKVLFVPGHSPGHVAYYSSESAVMVSGDVLFQGSIGRTDLYKGNHMQLLESVRTEIFTLPGATQVFSGHGPSTTVGFEKEHNPFF</sequence>
<dbReference type="InterPro" id="IPR001279">
    <property type="entry name" value="Metallo-B-lactamas"/>
</dbReference>
<keyword evidence="4" id="KW-0862">Zinc</keyword>
<dbReference type="GO" id="GO:0016787">
    <property type="term" value="F:hydrolase activity"/>
    <property type="evidence" value="ECO:0007669"/>
    <property type="project" value="UniProtKB-KW"/>
</dbReference>
<dbReference type="GO" id="GO:0046872">
    <property type="term" value="F:metal ion binding"/>
    <property type="evidence" value="ECO:0007669"/>
    <property type="project" value="UniProtKB-KW"/>
</dbReference>
<gene>
    <name evidence="6" type="ORF">IC612_02840</name>
</gene>
<dbReference type="PANTHER" id="PTHR46233">
    <property type="entry name" value="HYDROXYACYLGLUTATHIONE HYDROLASE GLOC"/>
    <property type="match status" value="1"/>
</dbReference>
<comment type="caution">
    <text evidence="6">The sequence shown here is derived from an EMBL/GenBank/DDBJ whole genome shotgun (WGS) entry which is preliminary data.</text>
</comment>
<dbReference type="Gene3D" id="3.60.15.10">
    <property type="entry name" value="Ribonuclease Z/Hydroxyacylglutathione hydrolase-like"/>
    <property type="match status" value="1"/>
</dbReference>
<evidence type="ECO:0000256" key="2">
    <source>
        <dbReference type="ARBA" id="ARBA00022723"/>
    </source>
</evidence>
<dbReference type="RefSeq" id="WP_194738667.1">
    <property type="nucleotide sequence ID" value="NZ_JADKYY010000003.1"/>
</dbReference>
<dbReference type="SMART" id="SM00849">
    <property type="entry name" value="Lactamase_B"/>
    <property type="match status" value="1"/>
</dbReference>
<dbReference type="Pfam" id="PF00753">
    <property type="entry name" value="Lactamase_B"/>
    <property type="match status" value="1"/>
</dbReference>
<evidence type="ECO:0000313" key="6">
    <source>
        <dbReference type="EMBL" id="MBF5026732.1"/>
    </source>
</evidence>
<accession>A0A930YUS7</accession>